<dbReference type="Pfam" id="PF15699">
    <property type="entry name" value="NPR1_interact"/>
    <property type="match status" value="1"/>
</dbReference>
<accession>A0AA88WVW1</accession>
<dbReference type="InterPro" id="IPR031425">
    <property type="entry name" value="NPR1/NH1-interacting"/>
</dbReference>
<dbReference type="EMBL" id="JAVXUP010000196">
    <property type="protein sequence ID" value="KAK3034657.1"/>
    <property type="molecule type" value="Genomic_DNA"/>
</dbReference>
<evidence type="ECO:0000256" key="3">
    <source>
        <dbReference type="ARBA" id="ARBA00023242"/>
    </source>
</evidence>
<evidence type="ECO:0000256" key="2">
    <source>
        <dbReference type="ARBA" id="ARBA00009937"/>
    </source>
</evidence>
<sequence length="162" mass="18602">MEAGNSKKTCVLTGRGEEDGDQKEEEKMEKFFELIRSYREARNRRRKELMNDELEKKQQQAIKKRKSDGGGCGRGDAQQCASWVPSFESEDFAEEAELGKRPVIFPAGPCHYSKKEHQTEVLNNVKHGSRFPRYYAPSPQCFWPMMSGTNGPFGFIKMVIEK</sequence>
<organism evidence="5 6">
    <name type="scientific">Escallonia herrerae</name>
    <dbReference type="NCBI Taxonomy" id="1293975"/>
    <lineage>
        <taxon>Eukaryota</taxon>
        <taxon>Viridiplantae</taxon>
        <taxon>Streptophyta</taxon>
        <taxon>Embryophyta</taxon>
        <taxon>Tracheophyta</taxon>
        <taxon>Spermatophyta</taxon>
        <taxon>Magnoliopsida</taxon>
        <taxon>eudicotyledons</taxon>
        <taxon>Gunneridae</taxon>
        <taxon>Pentapetalae</taxon>
        <taxon>asterids</taxon>
        <taxon>campanulids</taxon>
        <taxon>Escalloniales</taxon>
        <taxon>Escalloniaceae</taxon>
        <taxon>Escallonia</taxon>
    </lineage>
</organism>
<name>A0AA88WVW1_9ASTE</name>
<evidence type="ECO:0000313" key="6">
    <source>
        <dbReference type="Proteomes" id="UP001188597"/>
    </source>
</evidence>
<dbReference type="GO" id="GO:0010112">
    <property type="term" value="P:regulation of systemic acquired resistance"/>
    <property type="evidence" value="ECO:0007669"/>
    <property type="project" value="InterPro"/>
</dbReference>
<feature type="compositionally biased region" description="Basic and acidic residues" evidence="4">
    <location>
        <begin position="48"/>
        <end position="58"/>
    </location>
</feature>
<dbReference type="PANTHER" id="PTHR33669">
    <property type="entry name" value="PROTEIN NEGATIVE REGULATOR OF RESISTANCE"/>
    <property type="match status" value="1"/>
</dbReference>
<dbReference type="GO" id="GO:0005634">
    <property type="term" value="C:nucleus"/>
    <property type="evidence" value="ECO:0007669"/>
    <property type="project" value="UniProtKB-SubCell"/>
</dbReference>
<evidence type="ECO:0000313" key="5">
    <source>
        <dbReference type="EMBL" id="KAK3034657.1"/>
    </source>
</evidence>
<dbReference type="AlphaFoldDB" id="A0AA88WVW1"/>
<protein>
    <submittedName>
        <fullName evidence="5">Uncharacterized protein</fullName>
    </submittedName>
</protein>
<evidence type="ECO:0000256" key="1">
    <source>
        <dbReference type="ARBA" id="ARBA00004123"/>
    </source>
</evidence>
<comment type="subcellular location">
    <subcellularLocation>
        <location evidence="1">Nucleus</location>
    </subcellularLocation>
</comment>
<reference evidence="5" key="1">
    <citation type="submission" date="2022-12" db="EMBL/GenBank/DDBJ databases">
        <title>Draft genome assemblies for two species of Escallonia (Escalloniales).</title>
        <authorList>
            <person name="Chanderbali A."/>
            <person name="Dervinis C."/>
            <person name="Anghel I."/>
            <person name="Soltis D."/>
            <person name="Soltis P."/>
            <person name="Zapata F."/>
        </authorList>
    </citation>
    <scope>NUCLEOTIDE SEQUENCE</scope>
    <source>
        <strain evidence="5">UCBG64.0493</strain>
        <tissue evidence="5">Leaf</tissue>
    </source>
</reference>
<gene>
    <name evidence="5" type="ORF">RJ639_033612</name>
</gene>
<comment type="similarity">
    <text evidence="2">Belongs to the NPR1-interactor family.</text>
</comment>
<comment type="caution">
    <text evidence="5">The sequence shown here is derived from an EMBL/GenBank/DDBJ whole genome shotgun (WGS) entry which is preliminary data.</text>
</comment>
<keyword evidence="3" id="KW-0539">Nucleus</keyword>
<feature type="region of interest" description="Disordered" evidence="4">
    <location>
        <begin position="48"/>
        <end position="76"/>
    </location>
</feature>
<dbReference type="PANTHER" id="PTHR33669:SF1">
    <property type="entry name" value="PROTEIN NIM1-INTERACTING 1"/>
    <property type="match status" value="1"/>
</dbReference>
<proteinExistence type="inferred from homology"/>
<keyword evidence="6" id="KW-1185">Reference proteome</keyword>
<feature type="region of interest" description="Disordered" evidence="4">
    <location>
        <begin position="1"/>
        <end position="26"/>
    </location>
</feature>
<evidence type="ECO:0000256" key="4">
    <source>
        <dbReference type="SAM" id="MobiDB-lite"/>
    </source>
</evidence>
<dbReference type="Proteomes" id="UP001188597">
    <property type="component" value="Unassembled WGS sequence"/>
</dbReference>